<dbReference type="SUPFAM" id="SSF46785">
    <property type="entry name" value="Winged helix' DNA-binding domain"/>
    <property type="match status" value="1"/>
</dbReference>
<protein>
    <submittedName>
        <fullName evidence="2">MarR family winged helix-turn-helix transcriptional regulator</fullName>
    </submittedName>
</protein>
<dbReference type="PROSITE" id="PS50995">
    <property type="entry name" value="HTH_MARR_2"/>
    <property type="match status" value="1"/>
</dbReference>
<dbReference type="PANTHER" id="PTHR33164">
    <property type="entry name" value="TRANSCRIPTIONAL REGULATOR, MARR FAMILY"/>
    <property type="match status" value="1"/>
</dbReference>
<proteinExistence type="predicted"/>
<comment type="caution">
    <text evidence="2">The sequence shown here is derived from an EMBL/GenBank/DDBJ whole genome shotgun (WGS) entry which is preliminary data.</text>
</comment>
<organism evidence="2 3">
    <name type="scientific">Deinococcus hohokamensis</name>
    <dbReference type="NCBI Taxonomy" id="309883"/>
    <lineage>
        <taxon>Bacteria</taxon>
        <taxon>Thermotogati</taxon>
        <taxon>Deinococcota</taxon>
        <taxon>Deinococci</taxon>
        <taxon>Deinococcales</taxon>
        <taxon>Deinococcaceae</taxon>
        <taxon>Deinococcus</taxon>
    </lineage>
</organism>
<dbReference type="InterPro" id="IPR036388">
    <property type="entry name" value="WH-like_DNA-bd_sf"/>
</dbReference>
<dbReference type="InterPro" id="IPR036390">
    <property type="entry name" value="WH_DNA-bd_sf"/>
</dbReference>
<dbReference type="Proteomes" id="UP001595952">
    <property type="component" value="Unassembled WGS sequence"/>
</dbReference>
<evidence type="ECO:0000313" key="3">
    <source>
        <dbReference type="Proteomes" id="UP001595952"/>
    </source>
</evidence>
<sequence>MQTRPLLERIDRDWRAAQPGLDPSPMRRVILLARTASQLARGVEQVQGRHGLNGAQADLLFTLYRSAPPEGLTPGDLASLSAITPASTTNRLDTLEERGLVHRGPDPADARSRRVRLTPAGRAQVEALLPEHLRNEERLLSVLSEAEQAELERLLLKLVNGLEGG</sequence>
<feature type="domain" description="HTH marR-type" evidence="1">
    <location>
        <begin position="25"/>
        <end position="160"/>
    </location>
</feature>
<keyword evidence="3" id="KW-1185">Reference proteome</keyword>
<dbReference type="InterPro" id="IPR039422">
    <property type="entry name" value="MarR/SlyA-like"/>
</dbReference>
<evidence type="ECO:0000259" key="1">
    <source>
        <dbReference type="PROSITE" id="PS50995"/>
    </source>
</evidence>
<dbReference type="Pfam" id="PF12802">
    <property type="entry name" value="MarR_2"/>
    <property type="match status" value="1"/>
</dbReference>
<dbReference type="InterPro" id="IPR000835">
    <property type="entry name" value="HTH_MarR-typ"/>
</dbReference>
<evidence type="ECO:0000313" key="2">
    <source>
        <dbReference type="EMBL" id="MFC4639711.1"/>
    </source>
</evidence>
<accession>A0ABV9IDK9</accession>
<dbReference type="Gene3D" id="1.10.10.10">
    <property type="entry name" value="Winged helix-like DNA-binding domain superfamily/Winged helix DNA-binding domain"/>
    <property type="match status" value="1"/>
</dbReference>
<dbReference type="PANTHER" id="PTHR33164:SF104">
    <property type="entry name" value="TRANSCRIPTIONAL REGULATORY PROTEIN"/>
    <property type="match status" value="1"/>
</dbReference>
<dbReference type="SMART" id="SM00347">
    <property type="entry name" value="HTH_MARR"/>
    <property type="match status" value="1"/>
</dbReference>
<gene>
    <name evidence="2" type="ORF">ACFO0D_15340</name>
</gene>
<dbReference type="RefSeq" id="WP_380062692.1">
    <property type="nucleotide sequence ID" value="NZ_JBHSEI010000010.1"/>
</dbReference>
<name>A0ABV9IDK9_9DEIO</name>
<reference evidence="3" key="1">
    <citation type="journal article" date="2019" name="Int. J. Syst. Evol. Microbiol.">
        <title>The Global Catalogue of Microorganisms (GCM) 10K type strain sequencing project: providing services to taxonomists for standard genome sequencing and annotation.</title>
        <authorList>
            <consortium name="The Broad Institute Genomics Platform"/>
            <consortium name="The Broad Institute Genome Sequencing Center for Infectious Disease"/>
            <person name="Wu L."/>
            <person name="Ma J."/>
        </authorList>
    </citation>
    <scope>NUCLEOTIDE SEQUENCE [LARGE SCALE GENOMIC DNA]</scope>
    <source>
        <strain evidence="3">CCUG 55995</strain>
    </source>
</reference>
<dbReference type="PRINTS" id="PR00598">
    <property type="entry name" value="HTHMARR"/>
</dbReference>
<dbReference type="EMBL" id="JBHSEI010000010">
    <property type="protein sequence ID" value="MFC4639711.1"/>
    <property type="molecule type" value="Genomic_DNA"/>
</dbReference>